<accession>A0A9P6II81</accession>
<comment type="caution">
    <text evidence="1">The sequence shown here is derived from an EMBL/GenBank/DDBJ whole genome shotgun (WGS) entry which is preliminary data.</text>
</comment>
<sequence>MSGTRTTILFMDFQGWAGNLYALYQYEDIFVSKLLYTIQLPTTHGLFFNFLEDKALDWLFAITVGNSDN</sequence>
<organism evidence="1 2">
    <name type="scientific">Modicella reniformis</name>
    <dbReference type="NCBI Taxonomy" id="1440133"/>
    <lineage>
        <taxon>Eukaryota</taxon>
        <taxon>Fungi</taxon>
        <taxon>Fungi incertae sedis</taxon>
        <taxon>Mucoromycota</taxon>
        <taxon>Mortierellomycotina</taxon>
        <taxon>Mortierellomycetes</taxon>
        <taxon>Mortierellales</taxon>
        <taxon>Mortierellaceae</taxon>
        <taxon>Modicella</taxon>
    </lineage>
</organism>
<dbReference type="OrthoDB" id="2421456at2759"/>
<reference evidence="1" key="1">
    <citation type="journal article" date="2020" name="Fungal Divers.">
        <title>Resolving the Mortierellaceae phylogeny through synthesis of multi-gene phylogenetics and phylogenomics.</title>
        <authorList>
            <person name="Vandepol N."/>
            <person name="Liber J."/>
            <person name="Desiro A."/>
            <person name="Na H."/>
            <person name="Kennedy M."/>
            <person name="Barry K."/>
            <person name="Grigoriev I.V."/>
            <person name="Miller A.N."/>
            <person name="O'Donnell K."/>
            <person name="Stajich J.E."/>
            <person name="Bonito G."/>
        </authorList>
    </citation>
    <scope>NUCLEOTIDE SEQUENCE</scope>
    <source>
        <strain evidence="1">MES-2147</strain>
    </source>
</reference>
<protein>
    <submittedName>
        <fullName evidence="1">Uncharacterized protein</fullName>
    </submittedName>
</protein>
<evidence type="ECO:0000313" key="2">
    <source>
        <dbReference type="Proteomes" id="UP000749646"/>
    </source>
</evidence>
<gene>
    <name evidence="1" type="ORF">BGZ65_008955</name>
</gene>
<dbReference type="Proteomes" id="UP000749646">
    <property type="component" value="Unassembled WGS sequence"/>
</dbReference>
<proteinExistence type="predicted"/>
<evidence type="ECO:0000313" key="1">
    <source>
        <dbReference type="EMBL" id="KAF9923318.1"/>
    </source>
</evidence>
<keyword evidence="2" id="KW-1185">Reference proteome</keyword>
<dbReference type="EMBL" id="JAAAHW010010720">
    <property type="protein sequence ID" value="KAF9923318.1"/>
    <property type="molecule type" value="Genomic_DNA"/>
</dbReference>
<name>A0A9P6II81_9FUNG</name>
<dbReference type="AlphaFoldDB" id="A0A9P6II81"/>